<dbReference type="OrthoDB" id="3258282at2759"/>
<protein>
    <submittedName>
        <fullName evidence="2">Uncharacterized protein</fullName>
    </submittedName>
</protein>
<keyword evidence="3" id="KW-1185">Reference proteome</keyword>
<feature type="region of interest" description="Disordered" evidence="1">
    <location>
        <begin position="191"/>
        <end position="217"/>
    </location>
</feature>
<evidence type="ECO:0000313" key="2">
    <source>
        <dbReference type="EMBL" id="KIL70869.1"/>
    </source>
</evidence>
<dbReference type="Proteomes" id="UP000054549">
    <property type="component" value="Unassembled WGS sequence"/>
</dbReference>
<feature type="region of interest" description="Disordered" evidence="1">
    <location>
        <begin position="1"/>
        <end position="22"/>
    </location>
</feature>
<name>A0A0C2TU84_AMAMK</name>
<sequence>MQPALDYLRPSPVRGQLEPPDPSTLQGWRYIQTTDTPNELKVLLPPGTASMYDQLLKFEGLELTRRPSISWERIMQIRHLKDRMIRKCQRLTRASYPRKLSKGEPLTFQTIVAPSDFRVKEMEKWFREQQRLLAPRSETVRSISLNEHSNRAAMPPPGGEFGPLPSSSKYHSLPLRSRRILPVAQAWSDSRATASPASAPQHAISGQLQQPNPLNDRPYVQAAKEPSVLSTAAFSPPALPILLRSERTALEDSLIQQKNSADWPVGGLRNASEPSLPFSDRAVLGSIPPASSSEESLNALHPGEHGIRRRRSCIKRTSIGDIPKTVSWADETEFENRLSIYANAAKDAQLSGGILFWSQFPILQPFLICLPGRKWEEIREIYLEQMSSLDALQEQVSQGLTSLRLESEHLERVEKTISQQRDAMRATFQDLEQKQSLFKSKGAPSILTFDELHSSCTCSSRGPAGG</sequence>
<dbReference type="STRING" id="946122.A0A0C2TU84"/>
<gene>
    <name evidence="2" type="ORF">M378DRAFT_175217</name>
</gene>
<feature type="region of interest" description="Disordered" evidence="1">
    <location>
        <begin position="143"/>
        <end position="167"/>
    </location>
</feature>
<dbReference type="AlphaFoldDB" id="A0A0C2TU84"/>
<evidence type="ECO:0000256" key="1">
    <source>
        <dbReference type="SAM" id="MobiDB-lite"/>
    </source>
</evidence>
<evidence type="ECO:0000313" key="3">
    <source>
        <dbReference type="Proteomes" id="UP000054549"/>
    </source>
</evidence>
<proteinExistence type="predicted"/>
<accession>A0A0C2TU84</accession>
<feature type="compositionally biased region" description="Polar residues" evidence="1">
    <location>
        <begin position="191"/>
        <end position="213"/>
    </location>
</feature>
<reference evidence="2 3" key="1">
    <citation type="submission" date="2014-04" db="EMBL/GenBank/DDBJ databases">
        <title>Evolutionary Origins and Diversification of the Mycorrhizal Mutualists.</title>
        <authorList>
            <consortium name="DOE Joint Genome Institute"/>
            <consortium name="Mycorrhizal Genomics Consortium"/>
            <person name="Kohler A."/>
            <person name="Kuo A."/>
            <person name="Nagy L.G."/>
            <person name="Floudas D."/>
            <person name="Copeland A."/>
            <person name="Barry K.W."/>
            <person name="Cichocki N."/>
            <person name="Veneault-Fourrey C."/>
            <person name="LaButti K."/>
            <person name="Lindquist E.A."/>
            <person name="Lipzen A."/>
            <person name="Lundell T."/>
            <person name="Morin E."/>
            <person name="Murat C."/>
            <person name="Riley R."/>
            <person name="Ohm R."/>
            <person name="Sun H."/>
            <person name="Tunlid A."/>
            <person name="Henrissat B."/>
            <person name="Grigoriev I.V."/>
            <person name="Hibbett D.S."/>
            <person name="Martin F."/>
        </authorList>
    </citation>
    <scope>NUCLEOTIDE SEQUENCE [LARGE SCALE GENOMIC DNA]</scope>
    <source>
        <strain evidence="2 3">Koide BX008</strain>
    </source>
</reference>
<dbReference type="EMBL" id="KN818223">
    <property type="protein sequence ID" value="KIL70869.1"/>
    <property type="molecule type" value="Genomic_DNA"/>
</dbReference>
<dbReference type="InParanoid" id="A0A0C2TU84"/>
<dbReference type="HOGENOM" id="CLU_548636_0_0_1"/>
<organism evidence="2 3">
    <name type="scientific">Amanita muscaria (strain Koide BX008)</name>
    <dbReference type="NCBI Taxonomy" id="946122"/>
    <lineage>
        <taxon>Eukaryota</taxon>
        <taxon>Fungi</taxon>
        <taxon>Dikarya</taxon>
        <taxon>Basidiomycota</taxon>
        <taxon>Agaricomycotina</taxon>
        <taxon>Agaricomycetes</taxon>
        <taxon>Agaricomycetidae</taxon>
        <taxon>Agaricales</taxon>
        <taxon>Pluteineae</taxon>
        <taxon>Amanitaceae</taxon>
        <taxon>Amanita</taxon>
    </lineage>
</organism>